<dbReference type="GO" id="GO:0016020">
    <property type="term" value="C:membrane"/>
    <property type="evidence" value="ECO:0007669"/>
    <property type="project" value="UniProtKB-SubCell"/>
</dbReference>
<dbReference type="InterPro" id="IPR010335">
    <property type="entry name" value="Mesothelin"/>
</dbReference>
<evidence type="ECO:0000256" key="4">
    <source>
        <dbReference type="ARBA" id="ARBA00022889"/>
    </source>
</evidence>
<reference evidence="7" key="2">
    <citation type="submission" date="2014-03" db="EMBL/GenBank/DDBJ databases">
        <authorList>
            <person name="Genoscope - CEA"/>
        </authorList>
    </citation>
    <scope>NUCLEOTIDE SEQUENCE</scope>
</reference>
<evidence type="ECO:0000256" key="1">
    <source>
        <dbReference type="ARBA" id="ARBA00004370"/>
    </source>
</evidence>
<accession>A0A060XN48</accession>
<comment type="subcellular location">
    <subcellularLocation>
        <location evidence="1">Membrane</location>
    </subcellularLocation>
</comment>
<proteinExistence type="inferred from homology"/>
<reference evidence="7" key="1">
    <citation type="journal article" date="2014" name="Nat. Commun.">
        <title>The rainbow trout genome provides novel insights into evolution after whole-genome duplication in vertebrates.</title>
        <authorList>
            <person name="Berthelot C."/>
            <person name="Brunet F."/>
            <person name="Chalopin D."/>
            <person name="Juanchich A."/>
            <person name="Bernard M."/>
            <person name="Noel B."/>
            <person name="Bento P."/>
            <person name="Da Silva C."/>
            <person name="Labadie K."/>
            <person name="Alberti A."/>
            <person name="Aury J.M."/>
            <person name="Louis A."/>
            <person name="Dehais P."/>
            <person name="Bardou P."/>
            <person name="Montfort J."/>
            <person name="Klopp C."/>
            <person name="Cabau C."/>
            <person name="Gaspin C."/>
            <person name="Thorgaard G.H."/>
            <person name="Boussaha M."/>
            <person name="Quillet E."/>
            <person name="Guyomard R."/>
            <person name="Galiana D."/>
            <person name="Bobe J."/>
            <person name="Volff J.N."/>
            <person name="Genet C."/>
            <person name="Wincker P."/>
            <person name="Jaillon O."/>
            <person name="Roest Crollius H."/>
            <person name="Guiguen Y."/>
        </authorList>
    </citation>
    <scope>NUCLEOTIDE SEQUENCE [LARGE SCALE GENOMIC DNA]</scope>
</reference>
<evidence type="ECO:0000313" key="7">
    <source>
        <dbReference type="EMBL" id="CDQ78290.1"/>
    </source>
</evidence>
<keyword evidence="3" id="KW-0732">Signal</keyword>
<evidence type="ECO:0000256" key="6">
    <source>
        <dbReference type="ARBA" id="ARBA00023180"/>
    </source>
</evidence>
<dbReference type="STRING" id="8022.A0A060XN48"/>
<keyword evidence="4" id="KW-0130">Cell adhesion</keyword>
<dbReference type="GO" id="GO:0009986">
    <property type="term" value="C:cell surface"/>
    <property type="evidence" value="ECO:0007669"/>
    <property type="project" value="TreeGrafter"/>
</dbReference>
<dbReference type="AlphaFoldDB" id="A0A060XN48"/>
<dbReference type="Proteomes" id="UP000193380">
    <property type="component" value="Unassembled WGS sequence"/>
</dbReference>
<evidence type="ECO:0000256" key="3">
    <source>
        <dbReference type="ARBA" id="ARBA00022729"/>
    </source>
</evidence>
<name>A0A060XN48_ONCMY</name>
<keyword evidence="5" id="KW-0472">Membrane</keyword>
<evidence type="ECO:0008006" key="9">
    <source>
        <dbReference type="Google" id="ProtNLM"/>
    </source>
</evidence>
<dbReference type="GO" id="GO:0007160">
    <property type="term" value="P:cell-matrix adhesion"/>
    <property type="evidence" value="ECO:0007669"/>
    <property type="project" value="TreeGrafter"/>
</dbReference>
<organism evidence="7 8">
    <name type="scientific">Oncorhynchus mykiss</name>
    <name type="common">Rainbow trout</name>
    <name type="synonym">Salmo gairdneri</name>
    <dbReference type="NCBI Taxonomy" id="8022"/>
    <lineage>
        <taxon>Eukaryota</taxon>
        <taxon>Metazoa</taxon>
        <taxon>Chordata</taxon>
        <taxon>Craniata</taxon>
        <taxon>Vertebrata</taxon>
        <taxon>Euteleostomi</taxon>
        <taxon>Actinopterygii</taxon>
        <taxon>Neopterygii</taxon>
        <taxon>Teleostei</taxon>
        <taxon>Protacanthopterygii</taxon>
        <taxon>Salmoniformes</taxon>
        <taxon>Salmonidae</taxon>
        <taxon>Salmoninae</taxon>
        <taxon>Oncorhynchus</taxon>
    </lineage>
</organism>
<comment type="similarity">
    <text evidence="2">Belongs to the mesothelin family.</text>
</comment>
<evidence type="ECO:0000313" key="8">
    <source>
        <dbReference type="Proteomes" id="UP000193380"/>
    </source>
</evidence>
<dbReference type="PANTHER" id="PTHR23412:SF6">
    <property type="entry name" value="MESOTHELIN"/>
    <property type="match status" value="1"/>
</dbReference>
<dbReference type="PaxDb" id="8022-A0A060XN48"/>
<keyword evidence="6" id="KW-0325">Glycoprotein</keyword>
<evidence type="ECO:0000256" key="5">
    <source>
        <dbReference type="ARBA" id="ARBA00023136"/>
    </source>
</evidence>
<gene>
    <name evidence="7" type="ORF">GSONMT00061394001</name>
</gene>
<dbReference type="Pfam" id="PF06060">
    <property type="entry name" value="Mesothelin"/>
    <property type="match status" value="1"/>
</dbReference>
<protein>
    <recommendedName>
        <fullName evidence="9">Mesothelin-like protein</fullName>
    </recommendedName>
</protein>
<dbReference type="InterPro" id="IPR026664">
    <property type="entry name" value="Stereocilin-rel"/>
</dbReference>
<sequence>MFNHCLSAQVVMDNLASLTEKVDDDDMQKIILEKLRQAYPKGLSDQQVQALGSVSRVASMEQINKWNITTVDTLAALMDNGNGEWDSDKAKVIVTKFLSAGNLLGASELNSIGGPNLGALDLSVLQGIRNDSLQDADALDAEIAFPINFIQTCATADQLTSYQTYLGGAIITYIRSLSRVNISMDINTFIGLDSAAVQARSVSEVSGLLGSNLNLLKTFENTTVVQNWVSKQLQSELDKLGISLTGGRVDSNTTPMTTNTATTIKNTTSSKARAEAHIQLLCFSCLVSCSLQCKCRF</sequence>
<evidence type="ECO:0000256" key="2">
    <source>
        <dbReference type="ARBA" id="ARBA00011016"/>
    </source>
</evidence>
<dbReference type="EMBL" id="FR905310">
    <property type="protein sequence ID" value="CDQ78290.1"/>
    <property type="molecule type" value="Genomic_DNA"/>
</dbReference>
<dbReference type="PANTHER" id="PTHR23412">
    <property type="entry name" value="STEREOCILIN RELATED"/>
    <property type="match status" value="1"/>
</dbReference>